<proteinExistence type="predicted"/>
<keyword evidence="1" id="KW-1133">Transmembrane helix</keyword>
<dbReference type="WBParaSite" id="jg26163">
    <property type="protein sequence ID" value="jg26163"/>
    <property type="gene ID" value="jg26163"/>
</dbReference>
<protein>
    <submittedName>
        <fullName evidence="3">Uncharacterized protein</fullName>
    </submittedName>
</protein>
<organism evidence="2 3">
    <name type="scientific">Ditylenchus dipsaci</name>
    <dbReference type="NCBI Taxonomy" id="166011"/>
    <lineage>
        <taxon>Eukaryota</taxon>
        <taxon>Metazoa</taxon>
        <taxon>Ecdysozoa</taxon>
        <taxon>Nematoda</taxon>
        <taxon>Chromadorea</taxon>
        <taxon>Rhabditida</taxon>
        <taxon>Tylenchina</taxon>
        <taxon>Tylenchomorpha</taxon>
        <taxon>Sphaerularioidea</taxon>
        <taxon>Anguinidae</taxon>
        <taxon>Anguininae</taxon>
        <taxon>Ditylenchus</taxon>
    </lineage>
</organism>
<dbReference type="Proteomes" id="UP000887574">
    <property type="component" value="Unplaced"/>
</dbReference>
<sequence>MLLFAGSKCGSVLPKLAILLALIELFCLVPLATAFVKPIVEQEGTSGLTIFLAFLLCISCAFPVVLLLGIVNRSKPMLQTYIYYNVSYIF</sequence>
<keyword evidence="1" id="KW-0472">Membrane</keyword>
<reference evidence="3" key="1">
    <citation type="submission" date="2022-11" db="UniProtKB">
        <authorList>
            <consortium name="WormBaseParasite"/>
        </authorList>
    </citation>
    <scope>IDENTIFICATION</scope>
</reference>
<feature type="transmembrane region" description="Helical" evidence="1">
    <location>
        <begin position="12"/>
        <end position="36"/>
    </location>
</feature>
<evidence type="ECO:0000256" key="1">
    <source>
        <dbReference type="SAM" id="Phobius"/>
    </source>
</evidence>
<name>A0A915E4P6_9BILA</name>
<dbReference type="AlphaFoldDB" id="A0A915E4P6"/>
<keyword evidence="1" id="KW-0812">Transmembrane</keyword>
<accession>A0A915E4P6</accession>
<feature type="transmembrane region" description="Helical" evidence="1">
    <location>
        <begin position="48"/>
        <end position="71"/>
    </location>
</feature>
<evidence type="ECO:0000313" key="2">
    <source>
        <dbReference type="Proteomes" id="UP000887574"/>
    </source>
</evidence>
<keyword evidence="2" id="KW-1185">Reference proteome</keyword>
<evidence type="ECO:0000313" key="3">
    <source>
        <dbReference type="WBParaSite" id="jg26163"/>
    </source>
</evidence>